<proteinExistence type="predicted"/>
<organism evidence="1 2">
    <name type="scientific">Shewanella vesiculosa</name>
    <dbReference type="NCBI Taxonomy" id="518738"/>
    <lineage>
        <taxon>Bacteria</taxon>
        <taxon>Pseudomonadati</taxon>
        <taxon>Pseudomonadota</taxon>
        <taxon>Gammaproteobacteria</taxon>
        <taxon>Alteromonadales</taxon>
        <taxon>Shewanellaceae</taxon>
        <taxon>Shewanella</taxon>
    </lineage>
</organism>
<evidence type="ECO:0000313" key="2">
    <source>
        <dbReference type="Proteomes" id="UP001477278"/>
    </source>
</evidence>
<evidence type="ECO:0000313" key="1">
    <source>
        <dbReference type="EMBL" id="MEO3684682.1"/>
    </source>
</evidence>
<dbReference type="Proteomes" id="UP001477278">
    <property type="component" value="Unassembled WGS sequence"/>
</dbReference>
<accession>A0ABV0FYJ6</accession>
<reference evidence="1 2" key="1">
    <citation type="submission" date="2024-05" db="EMBL/GenBank/DDBJ databases">
        <title>Genome sequencing of Marine Estuary Bacteria, Shewanella vesiculosa and S. baltica, and Pseudomonas syringae.</title>
        <authorList>
            <person name="Gurung A."/>
            <person name="Maclea K.S."/>
        </authorList>
    </citation>
    <scope>NUCLEOTIDE SEQUENCE [LARGE SCALE GENOMIC DNA]</scope>
    <source>
        <strain evidence="1 2">1A</strain>
    </source>
</reference>
<sequence length="70" mass="8008">MINPLAIEAQNLIKTFRDYEADCKQRPDADEGARAFQFCAIALEEMLRRHGVHVGQTIDSEVQFTSINQR</sequence>
<comment type="caution">
    <text evidence="1">The sequence shown here is derived from an EMBL/GenBank/DDBJ whole genome shotgun (WGS) entry which is preliminary data.</text>
</comment>
<gene>
    <name evidence="1" type="ORF">ABHN84_20675</name>
</gene>
<name>A0ABV0FYJ6_9GAMM</name>
<keyword evidence="2" id="KW-1185">Reference proteome</keyword>
<protein>
    <submittedName>
        <fullName evidence="1">Uncharacterized protein</fullName>
    </submittedName>
</protein>
<dbReference type="RefSeq" id="WP_347691064.1">
    <property type="nucleotide sequence ID" value="NZ_JBDPZN010000023.1"/>
</dbReference>
<dbReference type="EMBL" id="JBDPZN010000023">
    <property type="protein sequence ID" value="MEO3684682.1"/>
    <property type="molecule type" value="Genomic_DNA"/>
</dbReference>